<dbReference type="AlphaFoldDB" id="A0A7W7HKF4"/>
<feature type="signal peptide" evidence="1">
    <location>
        <begin position="1"/>
        <end position="19"/>
    </location>
</feature>
<reference evidence="3 4" key="1">
    <citation type="submission" date="2020-08" db="EMBL/GenBank/DDBJ databases">
        <title>Sequencing the genomes of 1000 actinobacteria strains.</title>
        <authorList>
            <person name="Klenk H.-P."/>
        </authorList>
    </citation>
    <scope>NUCLEOTIDE SEQUENCE [LARGE SCALE GENOMIC DNA]</scope>
    <source>
        <strain evidence="3 4">DSM 43150</strain>
    </source>
</reference>
<evidence type="ECO:0000313" key="2">
    <source>
        <dbReference type="EMBL" id="GIE45458.1"/>
    </source>
</evidence>
<evidence type="ECO:0000256" key="1">
    <source>
        <dbReference type="SAM" id="SignalP"/>
    </source>
</evidence>
<keyword evidence="1" id="KW-0732">Signal</keyword>
<protein>
    <submittedName>
        <fullName evidence="3">Uncharacterized protein</fullName>
    </submittedName>
</protein>
<reference evidence="2 5" key="2">
    <citation type="submission" date="2021-01" db="EMBL/GenBank/DDBJ databases">
        <title>Whole genome shotgun sequence of Actinoplanes lobatus NBRC 12513.</title>
        <authorList>
            <person name="Komaki H."/>
            <person name="Tamura T."/>
        </authorList>
    </citation>
    <scope>NUCLEOTIDE SEQUENCE [LARGE SCALE GENOMIC DNA]</scope>
    <source>
        <strain evidence="2 5">NBRC 12513</strain>
    </source>
</reference>
<gene>
    <name evidence="2" type="ORF">Alo02nite_83560</name>
    <name evidence="3" type="ORF">BJ964_006359</name>
</gene>
<evidence type="ECO:0000313" key="4">
    <source>
        <dbReference type="Proteomes" id="UP000590511"/>
    </source>
</evidence>
<accession>A0A7W7HKF4</accession>
<keyword evidence="5" id="KW-1185">Reference proteome</keyword>
<dbReference type="Proteomes" id="UP000631312">
    <property type="component" value="Unassembled WGS sequence"/>
</dbReference>
<dbReference type="Proteomes" id="UP000590511">
    <property type="component" value="Unassembled WGS sequence"/>
</dbReference>
<evidence type="ECO:0000313" key="5">
    <source>
        <dbReference type="Proteomes" id="UP000631312"/>
    </source>
</evidence>
<dbReference type="EMBL" id="BOMP01000163">
    <property type="protein sequence ID" value="GIE45458.1"/>
    <property type="molecule type" value="Genomic_DNA"/>
</dbReference>
<proteinExistence type="predicted"/>
<feature type="chain" id="PRO_5030551811" evidence="1">
    <location>
        <begin position="20"/>
        <end position="79"/>
    </location>
</feature>
<dbReference type="RefSeq" id="WP_188124108.1">
    <property type="nucleotide sequence ID" value="NZ_BOMP01000163.1"/>
</dbReference>
<dbReference type="EMBL" id="JACHNC010000001">
    <property type="protein sequence ID" value="MBB4752198.1"/>
    <property type="molecule type" value="Genomic_DNA"/>
</dbReference>
<name>A0A7W7HKF4_9ACTN</name>
<comment type="caution">
    <text evidence="3">The sequence shown here is derived from an EMBL/GenBank/DDBJ whole genome shotgun (WGS) entry which is preliminary data.</text>
</comment>
<sequence length="79" mass="7923">MILAAPSLTQACLASAAHADEVAAPGAAAVRMSYVDDDQTTGAAPTSGAVVQDPQLGGLVEVTAAVLLLWRFAGRRTSA</sequence>
<evidence type="ECO:0000313" key="3">
    <source>
        <dbReference type="EMBL" id="MBB4752198.1"/>
    </source>
</evidence>
<organism evidence="3 4">
    <name type="scientific">Actinoplanes lobatus</name>
    <dbReference type="NCBI Taxonomy" id="113568"/>
    <lineage>
        <taxon>Bacteria</taxon>
        <taxon>Bacillati</taxon>
        <taxon>Actinomycetota</taxon>
        <taxon>Actinomycetes</taxon>
        <taxon>Micromonosporales</taxon>
        <taxon>Micromonosporaceae</taxon>
        <taxon>Actinoplanes</taxon>
    </lineage>
</organism>